<organism evidence="3 4">
    <name type="scientific">Hyphopichia burtonii NRRL Y-1933</name>
    <dbReference type="NCBI Taxonomy" id="984485"/>
    <lineage>
        <taxon>Eukaryota</taxon>
        <taxon>Fungi</taxon>
        <taxon>Dikarya</taxon>
        <taxon>Ascomycota</taxon>
        <taxon>Saccharomycotina</taxon>
        <taxon>Pichiomycetes</taxon>
        <taxon>Debaryomycetaceae</taxon>
        <taxon>Hyphopichia</taxon>
    </lineage>
</organism>
<dbReference type="GO" id="GO:0051666">
    <property type="term" value="P:actin cortical patch localization"/>
    <property type="evidence" value="ECO:0007669"/>
    <property type="project" value="TreeGrafter"/>
</dbReference>
<dbReference type="InterPro" id="IPR018556">
    <property type="entry name" value="SPIN90/Ldb17_LRD"/>
</dbReference>
<dbReference type="Proteomes" id="UP000095085">
    <property type="component" value="Unassembled WGS sequence"/>
</dbReference>
<evidence type="ECO:0000259" key="2">
    <source>
        <dbReference type="Pfam" id="PF09431"/>
    </source>
</evidence>
<feature type="compositionally biased region" description="Pro residues" evidence="1">
    <location>
        <begin position="677"/>
        <end position="687"/>
    </location>
</feature>
<feature type="compositionally biased region" description="Low complexity" evidence="1">
    <location>
        <begin position="476"/>
        <end position="504"/>
    </location>
</feature>
<dbReference type="EMBL" id="KV454539">
    <property type="protein sequence ID" value="ODV68429.1"/>
    <property type="molecule type" value="Genomic_DNA"/>
</dbReference>
<name>A0A1E4RME8_9ASCO</name>
<proteinExistence type="predicted"/>
<evidence type="ECO:0000256" key="1">
    <source>
        <dbReference type="SAM" id="MobiDB-lite"/>
    </source>
</evidence>
<dbReference type="InterPro" id="IPR030125">
    <property type="entry name" value="SPIN90/Ldb17"/>
</dbReference>
<dbReference type="PANTHER" id="PTHR13357">
    <property type="entry name" value="SH3 ADAPTER PROTEIN SPIN90 NCK INTERACTING PROTEIN WITH SH3 DOMAIN"/>
    <property type="match status" value="1"/>
</dbReference>
<dbReference type="GO" id="GO:0071933">
    <property type="term" value="F:Arp2/3 complex binding"/>
    <property type="evidence" value="ECO:0007669"/>
    <property type="project" value="TreeGrafter"/>
</dbReference>
<feature type="compositionally biased region" description="Low complexity" evidence="1">
    <location>
        <begin position="625"/>
        <end position="641"/>
    </location>
</feature>
<evidence type="ECO:0000313" key="3">
    <source>
        <dbReference type="EMBL" id="ODV68429.1"/>
    </source>
</evidence>
<keyword evidence="4" id="KW-1185">Reference proteome</keyword>
<sequence length="687" mass="77973">MVEPMFERSLVNYLDNHADGSVPITSFPVVKLSKSELNEQLHPILINSDTGECNQNLCTYFKIIIDNLYFPDGETPSNYHHLSIYALKLLDLNLFVKNYRWCVGKILSLLQVFIDIQNCPDEFGTNKELQRESVCMKEFLCIILLLLLKLKNEQNINEFNHEESMHPNFRSIDADSLFEVLIDLDFVTIIGNLISAHITHSEVNHASFVFLKFSADILFEYLYNVVLLSDQEFHSLTNQTNLIPILIKDLLSNENFNNYDIDGDDFEDEDKLIAYEEFKLLLLINEQYLMKSYSARSMSNKVFEGLINGVDNVSLHEKNSASRSSISGFINLLVYHINREESHIIKILILKFLYLVFTTSYTTKLPYVNDLKILIDIFIRELNDLDYTDDSSDENRILIITYLKVMYPLLMFSQLSELQQGYKTKEILELLHNLILNGDSSNKSTTNSDDKQENIVAKLAMKCLSVSWLKRKKKSSSPGSDSSNSSSPVITNNSLKHNNNNNSSDASLESKLSLSNTHDIAGTLDLNDSSDSLAASFTRIASVRASTINDYHQHTTLHNLATSNTADSHNSIVENNGNIFLQDSISKMTIKQPNETRKSNLLDLPKEYLKEKPLPPVYEFYSGNRSNASSNSNISTSSSNSLLQKALKKKAPPPPPPPHLKGHINVPSRQHNDSKIAPPPPPPRRRR</sequence>
<dbReference type="OrthoDB" id="445362at2759"/>
<protein>
    <recommendedName>
        <fullName evidence="2">SPIN90/Ldb17 leucine-rich domain-containing protein</fullName>
    </recommendedName>
</protein>
<reference evidence="4" key="1">
    <citation type="submission" date="2016-05" db="EMBL/GenBank/DDBJ databases">
        <title>Comparative genomics of biotechnologically important yeasts.</title>
        <authorList>
            <consortium name="DOE Joint Genome Institute"/>
            <person name="Riley R."/>
            <person name="Haridas S."/>
            <person name="Wolfe K.H."/>
            <person name="Lopes M.R."/>
            <person name="Hittinger C.T."/>
            <person name="Goker M."/>
            <person name="Salamov A."/>
            <person name="Wisecaver J."/>
            <person name="Long T.M."/>
            <person name="Aerts A.L."/>
            <person name="Barry K."/>
            <person name="Choi C."/>
            <person name="Clum A."/>
            <person name="Coughlan A.Y."/>
            <person name="Deshpande S."/>
            <person name="Douglass A.P."/>
            <person name="Hanson S.J."/>
            <person name="Klenk H.-P."/>
            <person name="Labutti K."/>
            <person name="Lapidus A."/>
            <person name="Lindquist E."/>
            <person name="Lipzen A."/>
            <person name="Meier-Kolthoff J.P."/>
            <person name="Ohm R.A."/>
            <person name="Otillar R.P."/>
            <person name="Pangilinan J."/>
            <person name="Peng Y."/>
            <person name="Rokas A."/>
            <person name="Rosa C.A."/>
            <person name="Scheuner C."/>
            <person name="Sibirny A.A."/>
            <person name="Slot J.C."/>
            <person name="Stielow J.B."/>
            <person name="Sun H."/>
            <person name="Kurtzman C.P."/>
            <person name="Blackwell M."/>
            <person name="Grigoriev I.V."/>
            <person name="Jeffries T.W."/>
        </authorList>
    </citation>
    <scope>NUCLEOTIDE SEQUENCE [LARGE SCALE GENOMIC DNA]</scope>
    <source>
        <strain evidence="4">NRRL Y-1933</strain>
    </source>
</reference>
<feature type="domain" description="SPIN90/Ldb17 leucine-rich" evidence="2">
    <location>
        <begin position="271"/>
        <end position="427"/>
    </location>
</feature>
<dbReference type="Pfam" id="PF09431">
    <property type="entry name" value="SPIN90_LRD"/>
    <property type="match status" value="1"/>
</dbReference>
<dbReference type="GO" id="GO:0006897">
    <property type="term" value="P:endocytosis"/>
    <property type="evidence" value="ECO:0007669"/>
    <property type="project" value="TreeGrafter"/>
</dbReference>
<feature type="region of interest" description="Disordered" evidence="1">
    <location>
        <begin position="473"/>
        <end position="510"/>
    </location>
</feature>
<dbReference type="STRING" id="984485.A0A1E4RME8"/>
<dbReference type="AlphaFoldDB" id="A0A1E4RME8"/>
<dbReference type="GO" id="GO:0030479">
    <property type="term" value="C:actin cortical patch"/>
    <property type="evidence" value="ECO:0007669"/>
    <property type="project" value="TreeGrafter"/>
</dbReference>
<evidence type="ECO:0000313" key="4">
    <source>
        <dbReference type="Proteomes" id="UP000095085"/>
    </source>
</evidence>
<feature type="region of interest" description="Disordered" evidence="1">
    <location>
        <begin position="625"/>
        <end position="687"/>
    </location>
</feature>
<dbReference type="GeneID" id="30997242"/>
<accession>A0A1E4RME8</accession>
<dbReference type="PANTHER" id="PTHR13357:SF1">
    <property type="entry name" value="NCK-INTERACTING PROTEIN WITH SH3 DOMAIN"/>
    <property type="match status" value="1"/>
</dbReference>
<dbReference type="RefSeq" id="XP_020077496.1">
    <property type="nucleotide sequence ID" value="XM_020222693.1"/>
</dbReference>
<dbReference type="GO" id="GO:0000147">
    <property type="term" value="P:actin cortical patch assembly"/>
    <property type="evidence" value="ECO:0007669"/>
    <property type="project" value="TreeGrafter"/>
</dbReference>
<gene>
    <name evidence="3" type="ORF">HYPBUDRAFT_165194</name>
</gene>